<dbReference type="Proteomes" id="UP000179243">
    <property type="component" value="Unassembled WGS sequence"/>
</dbReference>
<dbReference type="InterPro" id="IPR000014">
    <property type="entry name" value="PAS"/>
</dbReference>
<sequence>MFKSLKFKVSLPVFVAILVIAAATGVVFLRNLKQFYQASLIEEEGRTLLFAARTMPDSLYQRDQACALQEYCAVLGASLKQRVTFIDTHGTVQGDSYLDSASIATVENHGNRPEIQGLARSGTANGYGHAVRFSETVGMRMLYIAAPIVREGVTCGYLRFATPLKNIESYLHGQVIALLLLAMAAFLVIAFTVYYYSHSAQNVIREIGESARRIERAGPRQWRYRGFSLETDRLYDFIDETAVRLQTLIRDLVAQREEFRALLDSVPEGVVAVDSRFILLFANDNACRLFGSTFTSGSVPLVSLAGFTHAQEFQEIAAASLGASRRIERTVAFRGPGRVCDLKTVCTPLFQEFKSGERVVLLTFVDITEEKRLVQAKAEFVEAASHELRTPLTVLKGYVETLDESADPAFLRQCHQKIKQSVSRLENLTADLLQLSYLESGKANIIYKNMDLKQCVDEIINDLAGHIQEKGLIVSADCSCTIRSVPELAYIALYNLISNAVKYNTPGGRIIIRSATSASLCEISVIDSGVGIAYEYRDKVFERFFRVDRHRSRETGGTGLGLAIVKHIANTLKGAVRIEDGMDGGVAFVLRLPQENS</sequence>
<keyword evidence="3" id="KW-0597">Phosphoprotein</keyword>
<accession>A0A1F7F8E1</accession>
<evidence type="ECO:0000259" key="9">
    <source>
        <dbReference type="PROSITE" id="PS50109"/>
    </source>
</evidence>
<dbReference type="InterPro" id="IPR036097">
    <property type="entry name" value="HisK_dim/P_sf"/>
</dbReference>
<evidence type="ECO:0000313" key="12">
    <source>
        <dbReference type="Proteomes" id="UP000179243"/>
    </source>
</evidence>
<dbReference type="CDD" id="cd00082">
    <property type="entry name" value="HisKA"/>
    <property type="match status" value="1"/>
</dbReference>
<dbReference type="CDD" id="cd00130">
    <property type="entry name" value="PAS"/>
    <property type="match status" value="1"/>
</dbReference>
<evidence type="ECO:0000256" key="7">
    <source>
        <dbReference type="ARBA" id="ARBA00023136"/>
    </source>
</evidence>
<dbReference type="SMART" id="SM00388">
    <property type="entry name" value="HisKA"/>
    <property type="match status" value="1"/>
</dbReference>
<dbReference type="Pfam" id="PF13188">
    <property type="entry name" value="PAS_8"/>
    <property type="match status" value="1"/>
</dbReference>
<dbReference type="GO" id="GO:0005886">
    <property type="term" value="C:plasma membrane"/>
    <property type="evidence" value="ECO:0007669"/>
    <property type="project" value="TreeGrafter"/>
</dbReference>
<dbReference type="AlphaFoldDB" id="A0A1F7F8E1"/>
<dbReference type="InterPro" id="IPR050351">
    <property type="entry name" value="BphY/WalK/GraS-like"/>
</dbReference>
<dbReference type="SMART" id="SM00091">
    <property type="entry name" value="PAS"/>
    <property type="match status" value="1"/>
</dbReference>
<comment type="caution">
    <text evidence="11">The sequence shown here is derived from an EMBL/GenBank/DDBJ whole genome shotgun (WGS) entry which is preliminary data.</text>
</comment>
<protein>
    <recommendedName>
        <fullName evidence="2">histidine kinase</fullName>
        <ecNumber evidence="2">2.7.13.3</ecNumber>
    </recommendedName>
</protein>
<organism evidence="11 12">
    <name type="scientific">Candidatus Raymondbacteria bacterium RIFOXYD12_FULL_49_13</name>
    <dbReference type="NCBI Taxonomy" id="1817890"/>
    <lineage>
        <taxon>Bacteria</taxon>
        <taxon>Raymondiibacteriota</taxon>
    </lineage>
</organism>
<dbReference type="PROSITE" id="PS50109">
    <property type="entry name" value="HIS_KIN"/>
    <property type="match status" value="1"/>
</dbReference>
<dbReference type="Pfam" id="PF00512">
    <property type="entry name" value="HisKA"/>
    <property type="match status" value="1"/>
</dbReference>
<dbReference type="InterPro" id="IPR003594">
    <property type="entry name" value="HATPase_dom"/>
</dbReference>
<gene>
    <name evidence="11" type="ORF">A2519_06240</name>
</gene>
<evidence type="ECO:0000256" key="3">
    <source>
        <dbReference type="ARBA" id="ARBA00022553"/>
    </source>
</evidence>
<dbReference type="Gene3D" id="3.30.565.10">
    <property type="entry name" value="Histidine kinase-like ATPase, C-terminal domain"/>
    <property type="match status" value="1"/>
</dbReference>
<dbReference type="NCBIfam" id="TIGR00229">
    <property type="entry name" value="sensory_box"/>
    <property type="match status" value="1"/>
</dbReference>
<dbReference type="InterPro" id="IPR004358">
    <property type="entry name" value="Sig_transdc_His_kin-like_C"/>
</dbReference>
<comment type="catalytic activity">
    <reaction evidence="1">
        <text>ATP + protein L-histidine = ADP + protein N-phospho-L-histidine.</text>
        <dbReference type="EC" id="2.7.13.3"/>
    </reaction>
</comment>
<dbReference type="Gene3D" id="1.10.287.130">
    <property type="match status" value="1"/>
</dbReference>
<dbReference type="SUPFAM" id="SSF55785">
    <property type="entry name" value="PYP-like sensor domain (PAS domain)"/>
    <property type="match status" value="1"/>
</dbReference>
<evidence type="ECO:0000256" key="2">
    <source>
        <dbReference type="ARBA" id="ARBA00012438"/>
    </source>
</evidence>
<evidence type="ECO:0000259" key="10">
    <source>
        <dbReference type="PROSITE" id="PS50112"/>
    </source>
</evidence>
<dbReference type="EMBL" id="MFYX01000100">
    <property type="protein sequence ID" value="OGK02925.1"/>
    <property type="molecule type" value="Genomic_DNA"/>
</dbReference>
<dbReference type="EC" id="2.7.13.3" evidence="2"/>
<dbReference type="InterPro" id="IPR036890">
    <property type="entry name" value="HATPase_C_sf"/>
</dbReference>
<dbReference type="SMART" id="SM00387">
    <property type="entry name" value="HATPase_c"/>
    <property type="match status" value="1"/>
</dbReference>
<evidence type="ECO:0000313" key="11">
    <source>
        <dbReference type="EMBL" id="OGK02925.1"/>
    </source>
</evidence>
<keyword evidence="7 8" id="KW-0472">Membrane</keyword>
<dbReference type="SUPFAM" id="SSF55874">
    <property type="entry name" value="ATPase domain of HSP90 chaperone/DNA topoisomerase II/histidine kinase"/>
    <property type="match status" value="1"/>
</dbReference>
<dbReference type="GO" id="GO:0016036">
    <property type="term" value="P:cellular response to phosphate starvation"/>
    <property type="evidence" value="ECO:0007669"/>
    <property type="project" value="TreeGrafter"/>
</dbReference>
<feature type="transmembrane region" description="Helical" evidence="8">
    <location>
        <begin position="12"/>
        <end position="29"/>
    </location>
</feature>
<dbReference type="GO" id="GO:0004721">
    <property type="term" value="F:phosphoprotein phosphatase activity"/>
    <property type="evidence" value="ECO:0007669"/>
    <property type="project" value="TreeGrafter"/>
</dbReference>
<keyword evidence="8" id="KW-1133">Transmembrane helix</keyword>
<evidence type="ECO:0000256" key="1">
    <source>
        <dbReference type="ARBA" id="ARBA00000085"/>
    </source>
</evidence>
<dbReference type="Pfam" id="PF02518">
    <property type="entry name" value="HATPase_c"/>
    <property type="match status" value="1"/>
</dbReference>
<name>A0A1F7F8E1_UNCRA</name>
<dbReference type="InterPro" id="IPR005467">
    <property type="entry name" value="His_kinase_dom"/>
</dbReference>
<keyword evidence="4" id="KW-0808">Transferase</keyword>
<dbReference type="PANTHER" id="PTHR45453:SF1">
    <property type="entry name" value="PHOSPHATE REGULON SENSOR PROTEIN PHOR"/>
    <property type="match status" value="1"/>
</dbReference>
<dbReference type="FunFam" id="1.10.287.130:FF:000001">
    <property type="entry name" value="Two-component sensor histidine kinase"/>
    <property type="match status" value="1"/>
</dbReference>
<keyword evidence="8" id="KW-0812">Transmembrane</keyword>
<dbReference type="InterPro" id="IPR003661">
    <property type="entry name" value="HisK_dim/P_dom"/>
</dbReference>
<proteinExistence type="predicted"/>
<evidence type="ECO:0000256" key="5">
    <source>
        <dbReference type="ARBA" id="ARBA00022777"/>
    </source>
</evidence>
<feature type="domain" description="PAS" evidence="10">
    <location>
        <begin position="255"/>
        <end position="291"/>
    </location>
</feature>
<dbReference type="PROSITE" id="PS50112">
    <property type="entry name" value="PAS"/>
    <property type="match status" value="1"/>
</dbReference>
<evidence type="ECO:0000256" key="6">
    <source>
        <dbReference type="ARBA" id="ARBA00023012"/>
    </source>
</evidence>
<evidence type="ECO:0000256" key="4">
    <source>
        <dbReference type="ARBA" id="ARBA00022679"/>
    </source>
</evidence>
<dbReference type="InterPro" id="IPR035965">
    <property type="entry name" value="PAS-like_dom_sf"/>
</dbReference>
<dbReference type="FunFam" id="3.30.565.10:FF:000006">
    <property type="entry name" value="Sensor histidine kinase WalK"/>
    <property type="match status" value="1"/>
</dbReference>
<dbReference type="PRINTS" id="PR00344">
    <property type="entry name" value="BCTRLSENSOR"/>
</dbReference>
<feature type="domain" description="Histidine kinase" evidence="9">
    <location>
        <begin position="383"/>
        <end position="596"/>
    </location>
</feature>
<evidence type="ECO:0000256" key="8">
    <source>
        <dbReference type="SAM" id="Phobius"/>
    </source>
</evidence>
<feature type="transmembrane region" description="Helical" evidence="8">
    <location>
        <begin position="175"/>
        <end position="196"/>
    </location>
</feature>
<dbReference type="GO" id="GO:0000155">
    <property type="term" value="F:phosphorelay sensor kinase activity"/>
    <property type="evidence" value="ECO:0007669"/>
    <property type="project" value="InterPro"/>
</dbReference>
<dbReference type="SUPFAM" id="SSF47384">
    <property type="entry name" value="Homodimeric domain of signal transducing histidine kinase"/>
    <property type="match status" value="1"/>
</dbReference>
<keyword evidence="5" id="KW-0418">Kinase</keyword>
<reference evidence="11 12" key="1">
    <citation type="journal article" date="2016" name="Nat. Commun.">
        <title>Thousands of microbial genomes shed light on interconnected biogeochemical processes in an aquifer system.</title>
        <authorList>
            <person name="Anantharaman K."/>
            <person name="Brown C.T."/>
            <person name="Hug L.A."/>
            <person name="Sharon I."/>
            <person name="Castelle C.J."/>
            <person name="Probst A.J."/>
            <person name="Thomas B.C."/>
            <person name="Singh A."/>
            <person name="Wilkins M.J."/>
            <person name="Karaoz U."/>
            <person name="Brodie E.L."/>
            <person name="Williams K.H."/>
            <person name="Hubbard S.S."/>
            <person name="Banfield J.F."/>
        </authorList>
    </citation>
    <scope>NUCLEOTIDE SEQUENCE [LARGE SCALE GENOMIC DNA]</scope>
</reference>
<keyword evidence="6" id="KW-0902">Two-component regulatory system</keyword>
<dbReference type="Gene3D" id="3.30.450.20">
    <property type="entry name" value="PAS domain"/>
    <property type="match status" value="1"/>
</dbReference>
<dbReference type="PANTHER" id="PTHR45453">
    <property type="entry name" value="PHOSPHATE REGULON SENSOR PROTEIN PHOR"/>
    <property type="match status" value="1"/>
</dbReference>